<evidence type="ECO:0000259" key="1">
    <source>
        <dbReference type="Pfam" id="PF11716"/>
    </source>
</evidence>
<gene>
    <name evidence="2" type="ORF">J2S41_001098</name>
</gene>
<dbReference type="Gene3D" id="1.20.120.450">
    <property type="entry name" value="dinb family like domain"/>
    <property type="match status" value="1"/>
</dbReference>
<dbReference type="NCBIfam" id="TIGR03086">
    <property type="entry name" value="TIGR03086 family metal-binding protein"/>
    <property type="match status" value="1"/>
</dbReference>
<dbReference type="Proteomes" id="UP001183643">
    <property type="component" value="Unassembled WGS sequence"/>
</dbReference>
<accession>A0AAE4CA66</accession>
<proteinExistence type="predicted"/>
<dbReference type="InterPro" id="IPR017517">
    <property type="entry name" value="Maleyloyr_isom"/>
</dbReference>
<keyword evidence="3" id="KW-1185">Reference proteome</keyword>
<organism evidence="2 3">
    <name type="scientific">Catenuloplanes atrovinosus</name>
    <dbReference type="NCBI Taxonomy" id="137266"/>
    <lineage>
        <taxon>Bacteria</taxon>
        <taxon>Bacillati</taxon>
        <taxon>Actinomycetota</taxon>
        <taxon>Actinomycetes</taxon>
        <taxon>Micromonosporales</taxon>
        <taxon>Micromonosporaceae</taxon>
        <taxon>Catenuloplanes</taxon>
    </lineage>
</organism>
<dbReference type="RefSeq" id="WP_310363860.1">
    <property type="nucleotide sequence ID" value="NZ_JAVDYB010000001.1"/>
</dbReference>
<protein>
    <submittedName>
        <fullName evidence="2">Uncharacterized protein (TIGR03086 family)</fullName>
    </submittedName>
</protein>
<dbReference type="NCBIfam" id="TIGR03083">
    <property type="entry name" value="maleylpyruvate isomerase family mycothiol-dependent enzyme"/>
    <property type="match status" value="1"/>
</dbReference>
<dbReference type="SUPFAM" id="SSF109854">
    <property type="entry name" value="DinB/YfiT-like putative metalloenzymes"/>
    <property type="match status" value="1"/>
</dbReference>
<reference evidence="2" key="1">
    <citation type="submission" date="2023-07" db="EMBL/GenBank/DDBJ databases">
        <title>Sequencing the genomes of 1000 actinobacteria strains.</title>
        <authorList>
            <person name="Klenk H.-P."/>
        </authorList>
    </citation>
    <scope>NUCLEOTIDE SEQUENCE</scope>
    <source>
        <strain evidence="2">DSM 44707</strain>
    </source>
</reference>
<comment type="caution">
    <text evidence="2">The sequence shown here is derived from an EMBL/GenBank/DDBJ whole genome shotgun (WGS) entry which is preliminary data.</text>
</comment>
<dbReference type="InterPro" id="IPR024344">
    <property type="entry name" value="MDMPI_metal-binding"/>
</dbReference>
<dbReference type="GO" id="GO:0046872">
    <property type="term" value="F:metal ion binding"/>
    <property type="evidence" value="ECO:0007669"/>
    <property type="project" value="InterPro"/>
</dbReference>
<dbReference type="Pfam" id="PF11716">
    <property type="entry name" value="MDMPI_N"/>
    <property type="match status" value="1"/>
</dbReference>
<evidence type="ECO:0000313" key="2">
    <source>
        <dbReference type="EMBL" id="MDR7274320.1"/>
    </source>
</evidence>
<dbReference type="EMBL" id="JAVDYB010000001">
    <property type="protein sequence ID" value="MDR7274320.1"/>
    <property type="molecule type" value="Genomic_DNA"/>
</dbReference>
<evidence type="ECO:0000313" key="3">
    <source>
        <dbReference type="Proteomes" id="UP001183643"/>
    </source>
</evidence>
<dbReference type="InterPro" id="IPR034660">
    <property type="entry name" value="DinB/YfiT-like"/>
</dbReference>
<dbReference type="InterPro" id="IPR017520">
    <property type="entry name" value="CHP03086"/>
</dbReference>
<name>A0AAE4CA66_9ACTN</name>
<dbReference type="AlphaFoldDB" id="A0AAE4CA66"/>
<sequence length="197" mass="20260">MTETFDLRPAARELATLVATVPDDRLTLPTPCPGYSLGDLLAHVAGLALAFRAAADKALGPLTGAAPSGEAASLPAGWRTEIPRRLDALADAWAAPAAWEGMTEAGGVTLPGAVAGLVAADELVVHGWDVARALGRPFTAADSPLEAAYRFVLASAEPGAPRDGLFGPIVPVPDDAPLLDRVLGLAGRDPAWEPPRH</sequence>
<feature type="domain" description="Mycothiol-dependent maleylpyruvate isomerase metal-binding" evidence="1">
    <location>
        <begin position="7"/>
        <end position="131"/>
    </location>
</feature>